<evidence type="ECO:0000313" key="2">
    <source>
        <dbReference type="Proteomes" id="UP001066276"/>
    </source>
</evidence>
<name>A0AAV7S3P7_PLEWA</name>
<evidence type="ECO:0000313" key="1">
    <source>
        <dbReference type="EMBL" id="KAJ1159636.1"/>
    </source>
</evidence>
<reference evidence="1" key="1">
    <citation type="journal article" date="2022" name="bioRxiv">
        <title>Sequencing and chromosome-scale assembly of the giantPleurodeles waltlgenome.</title>
        <authorList>
            <person name="Brown T."/>
            <person name="Elewa A."/>
            <person name="Iarovenko S."/>
            <person name="Subramanian E."/>
            <person name="Araus A.J."/>
            <person name="Petzold A."/>
            <person name="Susuki M."/>
            <person name="Suzuki K.-i.T."/>
            <person name="Hayashi T."/>
            <person name="Toyoda A."/>
            <person name="Oliveira C."/>
            <person name="Osipova E."/>
            <person name="Leigh N.D."/>
            <person name="Simon A."/>
            <person name="Yun M.H."/>
        </authorList>
    </citation>
    <scope>NUCLEOTIDE SEQUENCE</scope>
    <source>
        <strain evidence="1">20211129_DDA</strain>
        <tissue evidence="1">Liver</tissue>
    </source>
</reference>
<dbReference type="EMBL" id="JANPWB010000008">
    <property type="protein sequence ID" value="KAJ1159636.1"/>
    <property type="molecule type" value="Genomic_DNA"/>
</dbReference>
<gene>
    <name evidence="1" type="ORF">NDU88_000142</name>
</gene>
<organism evidence="1 2">
    <name type="scientific">Pleurodeles waltl</name>
    <name type="common">Iberian ribbed newt</name>
    <dbReference type="NCBI Taxonomy" id="8319"/>
    <lineage>
        <taxon>Eukaryota</taxon>
        <taxon>Metazoa</taxon>
        <taxon>Chordata</taxon>
        <taxon>Craniata</taxon>
        <taxon>Vertebrata</taxon>
        <taxon>Euteleostomi</taxon>
        <taxon>Amphibia</taxon>
        <taxon>Batrachia</taxon>
        <taxon>Caudata</taxon>
        <taxon>Salamandroidea</taxon>
        <taxon>Salamandridae</taxon>
        <taxon>Pleurodelinae</taxon>
        <taxon>Pleurodeles</taxon>
    </lineage>
</organism>
<keyword evidence="2" id="KW-1185">Reference proteome</keyword>
<dbReference type="Proteomes" id="UP001066276">
    <property type="component" value="Chromosome 4_2"/>
</dbReference>
<accession>A0AAV7S3P7</accession>
<comment type="caution">
    <text evidence="1">The sequence shown here is derived from an EMBL/GenBank/DDBJ whole genome shotgun (WGS) entry which is preliminary data.</text>
</comment>
<protein>
    <submittedName>
        <fullName evidence="1">Uncharacterized protein</fullName>
    </submittedName>
</protein>
<sequence length="138" mass="15267">MVSAMVSQKDGDATTWPVEAVFALEFVSLWDGDGYVGFRGGVGPGFREEGNVSGIRDLRLLPDGGFCVFTGLRARPTKLCFCPHSCSHFCLYACEGRFEEFPTAVKKKRADTELRGRDDWCFPKAGARPFSTSRWAEA</sequence>
<dbReference type="AlphaFoldDB" id="A0AAV7S3P7"/>
<proteinExistence type="predicted"/>